<dbReference type="SUPFAM" id="SSF57850">
    <property type="entry name" value="RING/U-box"/>
    <property type="match status" value="1"/>
</dbReference>
<gene>
    <name evidence="11" type="ORF">ENUP19_0359G0006</name>
</gene>
<accession>A0ABQ0DYI0</accession>
<dbReference type="InterPro" id="IPR045132">
    <property type="entry name" value="UBE4"/>
</dbReference>
<comment type="subcellular location">
    <subcellularLocation>
        <location evidence="2">Cytoplasm</location>
    </subcellularLocation>
    <subcellularLocation>
        <location evidence="1">Nucleus</location>
    </subcellularLocation>
</comment>
<dbReference type="Proteomes" id="UP001628156">
    <property type="component" value="Unassembled WGS sequence"/>
</dbReference>
<dbReference type="InterPro" id="IPR019474">
    <property type="entry name" value="Ub_conjug_fac_E4_core"/>
</dbReference>
<evidence type="ECO:0000256" key="8">
    <source>
        <dbReference type="ARBA" id="ARBA00023242"/>
    </source>
</evidence>
<evidence type="ECO:0000256" key="3">
    <source>
        <dbReference type="ARBA" id="ARBA00004906"/>
    </source>
</evidence>
<reference evidence="11 12" key="1">
    <citation type="journal article" date="2019" name="PLoS Negl. Trop. Dis.">
        <title>Whole genome sequencing of Entamoeba nuttalli reveals mammalian host-related molecular signatures and a novel octapeptide-repeat surface protein.</title>
        <authorList>
            <person name="Tanaka M."/>
            <person name="Makiuchi T."/>
            <person name="Komiyama T."/>
            <person name="Shiina T."/>
            <person name="Osaki K."/>
            <person name="Tachibana H."/>
        </authorList>
    </citation>
    <scope>NUCLEOTIDE SEQUENCE [LARGE SCALE GENOMIC DNA]</scope>
    <source>
        <strain evidence="11 12">P19-061405</strain>
    </source>
</reference>
<dbReference type="PANTHER" id="PTHR13931:SF2">
    <property type="entry name" value="UBIQUITIN CONJUGATION FACTOR E4 B"/>
    <property type="match status" value="1"/>
</dbReference>
<dbReference type="EMBL" id="BAAFRS010000359">
    <property type="protein sequence ID" value="GAB1227812.1"/>
    <property type="molecule type" value="Genomic_DNA"/>
</dbReference>
<comment type="pathway">
    <text evidence="3">Protein modification; protein ubiquitination.</text>
</comment>
<keyword evidence="6" id="KW-0808">Transferase</keyword>
<evidence type="ECO:0000256" key="6">
    <source>
        <dbReference type="ARBA" id="ARBA00022679"/>
    </source>
</evidence>
<organism evidence="11 12">
    <name type="scientific">Entamoeba nuttalli</name>
    <dbReference type="NCBI Taxonomy" id="412467"/>
    <lineage>
        <taxon>Eukaryota</taxon>
        <taxon>Amoebozoa</taxon>
        <taxon>Evosea</taxon>
        <taxon>Archamoebae</taxon>
        <taxon>Mastigamoebida</taxon>
        <taxon>Entamoebidae</taxon>
        <taxon>Entamoeba</taxon>
    </lineage>
</organism>
<sequence length="959" mass="112280">MDVNEIRRKRLEAFKNKTNKVESSNQIDKKQQESISQTSKLMEKKDKVDEESKKQKAYLYLIQKVFQCKMTNSNEYGDIDCKEFYSEHLVVDESFIEMIILHCLTNPTNLMSLSYLAECLNRLSDCVYLDKTLLEMIKKKIIDFMVIVLQCPDSFPSTESVYTMVWKLISGSQGRVIMKSIENHPDMMEITEIFYQVFLDQLGKIKLTSPEFFEFFSFIDNLLMNEAVALNIVCHDNFLPKEMTINQLSNTLLGRLLQIFFLEKLDGYGDPLKDDYLIVLQRLLPAGATGQKMMGEILCSLMKYEDSREQTFKWIECFYTINKERMKIEYNKDSVFPDSLLLLFYYSLCYVFAKEIKKSTINFNYFLNTNILELENTTLFQATPSEIRQHIFINGSYTNSLDLTHSTYPIKSDVKFPQIKVEVPSLSTLLFFTILKLSPVCLTQILHTNENIIRALSRARKEQNVYVCDYLKRILLSNNAQQFNADACYSMNNFCEYLVKFIFHCLPQNISPLLNQSNEIPLPLAFLPEYIIGILSDFIHSESFITSNYLKSSMSLPEGLDVIICSFVSSQHICHSPYVRSELGEAITCAILNEKEVFNRPYKLLMNEFCKQHLIFSLLCFYVDCEKTGSHSQYYDKLNWRKMLQECFKTLWEFGDYQKKMIEIFESNNERIFPAFVQYIISDTNLILEDSLLKLSDIKIAEDKQKDKEKWNRLDQQTQNDIIRSMRENTSIVKNLFASTECTFNFLKLVLQKSQRPFLDKLVINDVAACFNYFLSCIVGERSSEFKVSNFEMYNFHPKEMLNSFFDIFLYLGQNDKFIQAIYEDTRSFKEKTFEAALVNVKYIHSKSEKEMEEFQKLIDKIKNYSSHDIFAQVEDMVGMDLPEEYCDALLGTLMKDPVKLPNSHVIVDRTTIEKHLMNAKEDPFDRTPLELSMVIPMNDLKQKIMEYVMEKAKELKLK</sequence>
<feature type="domain" description="U-box" evidence="10">
    <location>
        <begin position="881"/>
        <end position="955"/>
    </location>
</feature>
<protein>
    <recommendedName>
        <fullName evidence="10">U-box domain-containing protein</fullName>
    </recommendedName>
</protein>
<evidence type="ECO:0000313" key="12">
    <source>
        <dbReference type="Proteomes" id="UP001628156"/>
    </source>
</evidence>
<evidence type="ECO:0000256" key="9">
    <source>
        <dbReference type="SAM" id="MobiDB-lite"/>
    </source>
</evidence>
<dbReference type="InterPro" id="IPR013083">
    <property type="entry name" value="Znf_RING/FYVE/PHD"/>
</dbReference>
<feature type="region of interest" description="Disordered" evidence="9">
    <location>
        <begin position="17"/>
        <end position="47"/>
    </location>
</feature>
<dbReference type="PANTHER" id="PTHR13931">
    <property type="entry name" value="UBIQUITINATION FACTOR E4"/>
    <property type="match status" value="1"/>
</dbReference>
<keyword evidence="5" id="KW-0963">Cytoplasm</keyword>
<dbReference type="Pfam" id="PF10408">
    <property type="entry name" value="Ufd2P_core"/>
    <property type="match status" value="1"/>
</dbReference>
<keyword evidence="7" id="KW-0833">Ubl conjugation pathway</keyword>
<keyword evidence="8" id="KW-0539">Nucleus</keyword>
<evidence type="ECO:0000259" key="10">
    <source>
        <dbReference type="PROSITE" id="PS51698"/>
    </source>
</evidence>
<evidence type="ECO:0000256" key="5">
    <source>
        <dbReference type="ARBA" id="ARBA00022490"/>
    </source>
</evidence>
<dbReference type="SMART" id="SM00504">
    <property type="entry name" value="Ubox"/>
    <property type="match status" value="1"/>
</dbReference>
<evidence type="ECO:0000256" key="7">
    <source>
        <dbReference type="ARBA" id="ARBA00022786"/>
    </source>
</evidence>
<dbReference type="InterPro" id="IPR003613">
    <property type="entry name" value="Ubox_domain"/>
</dbReference>
<dbReference type="CDD" id="cd16657">
    <property type="entry name" value="RING-Ubox_UBE4A"/>
    <property type="match status" value="1"/>
</dbReference>
<name>A0ABQ0DYI0_9EUKA</name>
<evidence type="ECO:0000313" key="11">
    <source>
        <dbReference type="EMBL" id="GAB1227812.1"/>
    </source>
</evidence>
<evidence type="ECO:0000256" key="2">
    <source>
        <dbReference type="ARBA" id="ARBA00004496"/>
    </source>
</evidence>
<comment type="similarity">
    <text evidence="4">Belongs to the ubiquitin conjugation factor E4 family.</text>
</comment>
<dbReference type="PROSITE" id="PS51698">
    <property type="entry name" value="U_BOX"/>
    <property type="match status" value="1"/>
</dbReference>
<evidence type="ECO:0000256" key="4">
    <source>
        <dbReference type="ARBA" id="ARBA00007434"/>
    </source>
</evidence>
<comment type="caution">
    <text evidence="11">The sequence shown here is derived from an EMBL/GenBank/DDBJ whole genome shotgun (WGS) entry which is preliminary data.</text>
</comment>
<proteinExistence type="inferred from homology"/>
<dbReference type="Gene3D" id="3.30.40.10">
    <property type="entry name" value="Zinc/RING finger domain, C3HC4 (zinc finger)"/>
    <property type="match status" value="1"/>
</dbReference>
<evidence type="ECO:0000256" key="1">
    <source>
        <dbReference type="ARBA" id="ARBA00004123"/>
    </source>
</evidence>
<keyword evidence="12" id="KW-1185">Reference proteome</keyword>
<dbReference type="Pfam" id="PF04564">
    <property type="entry name" value="U-box"/>
    <property type="match status" value="1"/>
</dbReference>